<keyword evidence="4" id="KW-1133">Transmembrane helix</keyword>
<gene>
    <name evidence="6" type="ORF">OBRU01_16281</name>
</gene>
<sequence length="1273" mass="145186">MLRLIIAHCAVLYITEAAKILAVIPTPSISHQVPFRLFTQELARRGHEVVIITADPAFQKGETPPNLREIDVHDISYDLWRTQFLPTSSTGNKEDSKLQLAAATKLNLEILVEQLKTNEVQSIIKNETFDLLLLEAWVRPALFFTHIYKDVPVIAISTWGGYFDNYEQIGAASHPLLYPKSSAQILNNRTMWDKVTELYNYWYLDSIFQNREKVENRELRKFAPDMPDLSELHKNIDMMFFNMHPLWDGNRPVPPSVIFMNGINKKPQKELPKPSTLPAEKIQTLVNVFSKLPYDVLWRWDKDELPGKTKNIKTFKWLPQSDLLRHLSIKVFVTQCGLQSTDEAITAGVPLVGIPMLGDQWYNAEKYVHLKIGKTVDMETLNEGNLKAAINGVLNDDSGKHLRAPSANMTWREYLELDLLLVLLFIALVLVLSVITALYYAVRNMPVISFTKCLSFIMLRLVVTSCALLYIAEAAKILAVFPTPSISHQVPFRPITQELARRGHEVVIITADPAFEKEKSPPNLREVDVHDISYDLWKAKFLPTTSTGYKEDLKLQLPTLTKLIFEIFVEQLKSNEVQGIIKNETFDLLLLEAWVRPTLFFTHIYKDVPAVTVSTFGGWNDNFERIGAASHPLLYPKSSAQKLNNRTMWDKITELYNYWDSDSNFQNLEAVENSELRKFAPDMPDLSDLHKNIDMMFFNAHPLWDGNRPVPPSVIYMNGIHKKPHKELPKDLETYLNSTTNGVVYVSFGTNVKPSTLPAEKIQTLVNVFSQLPYDVLWSIKVFVTQCGLQSTDEAITAGVPLVGIPMLGDQWYNAEKYVQLKIGKTVDMETLNEGNLKTAITGVLNDDSGKHLRAPSANMTWREYLELDLLLVLLSIALVLVAFVISALYYAVNNMPVISMWCLILASCALLYISEAAKILAVFPTPSISHQAPFRPITQELARRGHEVVIITADPAFEKGKTPPNLREVDVHDISYELWRAKFLPTSSTGYKEDLELQFTAAATLCIEILVEQLKTNEVQSIIKNETFDLLLLEAWVRPTLFFTHIYKDVPVIAMSTWGGWFDNYERIGAASHPLLYPKSSAQILNNRTMWDKVTELYNHWNLISIFQNREGIENRELRKFAPDMPDLSELNKNIDMMFFNMHPLWDGNRPVPPSPSTLPAEKIQTLVNVFSQLPYDVLWRWDKDELPGKTKNIKIFKWLPQSDLLRHPSIKVFVTQCGLQSTDEAIIAGVPLVGIPMLGDQWYNAEKYVHLKIGKTLDMQTLTEQYNFIVL</sequence>
<comment type="caution">
    <text evidence="6">The sequence shown here is derived from an EMBL/GenBank/DDBJ whole genome shotgun (WGS) entry which is preliminary data.</text>
</comment>
<dbReference type="InterPro" id="IPR035595">
    <property type="entry name" value="UDP_glycos_trans_CS"/>
</dbReference>
<dbReference type="PANTHER" id="PTHR48043">
    <property type="entry name" value="EG:EG0003.4 PROTEIN-RELATED"/>
    <property type="match status" value="1"/>
</dbReference>
<feature type="chain" id="PRO_5005573103" evidence="5">
    <location>
        <begin position="18"/>
        <end position="1273"/>
    </location>
</feature>
<dbReference type="InterPro" id="IPR050271">
    <property type="entry name" value="UDP-glycosyltransferase"/>
</dbReference>
<dbReference type="PROSITE" id="PS00375">
    <property type="entry name" value="UDPGT"/>
    <property type="match status" value="2"/>
</dbReference>
<feature type="transmembrane region" description="Helical" evidence="4">
    <location>
        <begin position="453"/>
        <end position="472"/>
    </location>
</feature>
<dbReference type="CDD" id="cd03784">
    <property type="entry name" value="GT1_Gtf-like"/>
    <property type="match status" value="3"/>
</dbReference>
<reference evidence="6 7" key="1">
    <citation type="journal article" date="2015" name="Genome Biol. Evol.">
        <title>The genome of winter moth (Operophtera brumata) provides a genomic perspective on sexual dimorphism and phenology.</title>
        <authorList>
            <person name="Derks M.F."/>
            <person name="Smit S."/>
            <person name="Salis L."/>
            <person name="Schijlen E."/>
            <person name="Bossers A."/>
            <person name="Mateman C."/>
            <person name="Pijl A.S."/>
            <person name="de Ridder D."/>
            <person name="Groenen M.A."/>
            <person name="Visser M.E."/>
            <person name="Megens H.J."/>
        </authorList>
    </citation>
    <scope>NUCLEOTIDE SEQUENCE [LARGE SCALE GENOMIC DNA]</scope>
    <source>
        <strain evidence="6">WM2013NL</strain>
        <tissue evidence="6">Head and thorax</tissue>
    </source>
</reference>
<dbReference type="Gene3D" id="3.40.50.2000">
    <property type="entry name" value="Glycogen Phosphorylase B"/>
    <property type="match status" value="7"/>
</dbReference>
<name>A0A0L7L346_OPEBR</name>
<keyword evidence="7" id="KW-1185">Reference proteome</keyword>
<comment type="similarity">
    <text evidence="1">Belongs to the UDP-glycosyltransferase family.</text>
</comment>
<evidence type="ECO:0000256" key="3">
    <source>
        <dbReference type="ARBA" id="ARBA00022679"/>
    </source>
</evidence>
<organism evidence="6 7">
    <name type="scientific">Operophtera brumata</name>
    <name type="common">Winter moth</name>
    <name type="synonym">Phalaena brumata</name>
    <dbReference type="NCBI Taxonomy" id="104452"/>
    <lineage>
        <taxon>Eukaryota</taxon>
        <taxon>Metazoa</taxon>
        <taxon>Ecdysozoa</taxon>
        <taxon>Arthropoda</taxon>
        <taxon>Hexapoda</taxon>
        <taxon>Insecta</taxon>
        <taxon>Pterygota</taxon>
        <taxon>Neoptera</taxon>
        <taxon>Endopterygota</taxon>
        <taxon>Lepidoptera</taxon>
        <taxon>Glossata</taxon>
        <taxon>Ditrysia</taxon>
        <taxon>Geometroidea</taxon>
        <taxon>Geometridae</taxon>
        <taxon>Larentiinae</taxon>
        <taxon>Operophtera</taxon>
    </lineage>
</organism>
<feature type="transmembrane region" description="Helical" evidence="4">
    <location>
        <begin position="898"/>
        <end position="915"/>
    </location>
</feature>
<feature type="transmembrane region" description="Helical" evidence="4">
    <location>
        <begin position="419"/>
        <end position="441"/>
    </location>
</feature>
<dbReference type="STRING" id="104452.A0A0L7L346"/>
<dbReference type="Proteomes" id="UP000037510">
    <property type="component" value="Unassembled WGS sequence"/>
</dbReference>
<keyword evidence="5" id="KW-0732">Signal</keyword>
<feature type="non-terminal residue" evidence="6">
    <location>
        <position position="1273"/>
    </location>
</feature>
<evidence type="ECO:0000256" key="5">
    <source>
        <dbReference type="SAM" id="SignalP"/>
    </source>
</evidence>
<dbReference type="InterPro" id="IPR002213">
    <property type="entry name" value="UDP_glucos_trans"/>
</dbReference>
<evidence type="ECO:0000313" key="6">
    <source>
        <dbReference type="EMBL" id="KOB69741.1"/>
    </source>
</evidence>
<feature type="transmembrane region" description="Helical" evidence="4">
    <location>
        <begin position="870"/>
        <end position="891"/>
    </location>
</feature>
<feature type="non-terminal residue" evidence="6">
    <location>
        <position position="1"/>
    </location>
</feature>
<feature type="signal peptide" evidence="5">
    <location>
        <begin position="1"/>
        <end position="17"/>
    </location>
</feature>
<dbReference type="EMBL" id="JTDY01003324">
    <property type="protein sequence ID" value="KOB69741.1"/>
    <property type="molecule type" value="Genomic_DNA"/>
</dbReference>
<keyword evidence="4" id="KW-0812">Transmembrane</keyword>
<dbReference type="PANTHER" id="PTHR48043:SF159">
    <property type="entry name" value="EG:EG0003.4 PROTEIN-RELATED"/>
    <property type="match status" value="1"/>
</dbReference>
<evidence type="ECO:0000313" key="7">
    <source>
        <dbReference type="Proteomes" id="UP000037510"/>
    </source>
</evidence>
<evidence type="ECO:0000256" key="4">
    <source>
        <dbReference type="SAM" id="Phobius"/>
    </source>
</evidence>
<keyword evidence="3 6" id="KW-0808">Transferase</keyword>
<evidence type="ECO:0000256" key="2">
    <source>
        <dbReference type="ARBA" id="ARBA00022676"/>
    </source>
</evidence>
<proteinExistence type="inferred from homology"/>
<dbReference type="Pfam" id="PF00201">
    <property type="entry name" value="UDPGT"/>
    <property type="match status" value="3"/>
</dbReference>
<accession>A0A0L7L346</accession>
<keyword evidence="2" id="KW-0328">Glycosyltransferase</keyword>
<evidence type="ECO:0000256" key="1">
    <source>
        <dbReference type="ARBA" id="ARBA00009995"/>
    </source>
</evidence>
<dbReference type="GO" id="GO:0008194">
    <property type="term" value="F:UDP-glycosyltransferase activity"/>
    <property type="evidence" value="ECO:0007669"/>
    <property type="project" value="InterPro"/>
</dbReference>
<keyword evidence="4" id="KW-0472">Membrane</keyword>
<protein>
    <submittedName>
        <fullName evidence="6">Antennal-enriched UDP-glycosyltransferase</fullName>
    </submittedName>
</protein>
<dbReference type="SUPFAM" id="SSF53756">
    <property type="entry name" value="UDP-Glycosyltransferase/glycogen phosphorylase"/>
    <property type="match status" value="3"/>
</dbReference>
<dbReference type="AlphaFoldDB" id="A0A0L7L346"/>